<organism evidence="3 4">
    <name type="scientific">Streptomyces alkaliterrae</name>
    <dbReference type="NCBI Taxonomy" id="2213162"/>
    <lineage>
        <taxon>Bacteria</taxon>
        <taxon>Bacillati</taxon>
        <taxon>Actinomycetota</taxon>
        <taxon>Actinomycetes</taxon>
        <taxon>Kitasatosporales</taxon>
        <taxon>Streptomycetaceae</taxon>
        <taxon>Streptomyces</taxon>
    </lineage>
</organism>
<evidence type="ECO:0000313" key="4">
    <source>
        <dbReference type="Proteomes" id="UP000320857"/>
    </source>
</evidence>
<proteinExistence type="predicted"/>
<feature type="transmembrane region" description="Helical" evidence="1">
    <location>
        <begin position="131"/>
        <end position="151"/>
    </location>
</feature>
<dbReference type="Proteomes" id="UP000320857">
    <property type="component" value="Unassembled WGS sequence"/>
</dbReference>
<feature type="transmembrane region" description="Helical" evidence="1">
    <location>
        <begin position="163"/>
        <end position="184"/>
    </location>
</feature>
<evidence type="ECO:0000313" key="3">
    <source>
        <dbReference type="EMBL" id="MQS04394.1"/>
    </source>
</evidence>
<comment type="caution">
    <text evidence="3">The sequence shown here is derived from an EMBL/GenBank/DDBJ whole genome shotgun (WGS) entry which is preliminary data.</text>
</comment>
<dbReference type="OrthoDB" id="3267731at2"/>
<reference evidence="5" key="2">
    <citation type="submission" date="2020-05" db="EMBL/GenBank/DDBJ databases">
        <title>Classification of alakaliphilic streptomycetes isolated from an alkaline soil next to Lonar Crater, India and a proposal for the recognition of Streptomyces alkaliterrae sp. nov.</title>
        <authorList>
            <person name="Golinska P."/>
        </authorList>
    </citation>
    <scope>NUCLEOTIDE SEQUENCE [LARGE SCALE GENOMIC DNA]</scope>
    <source>
        <strain evidence="5">OF8</strain>
    </source>
</reference>
<feature type="transmembrane region" description="Helical" evidence="1">
    <location>
        <begin position="12"/>
        <end position="28"/>
    </location>
</feature>
<evidence type="ECO:0000256" key="1">
    <source>
        <dbReference type="SAM" id="Phobius"/>
    </source>
</evidence>
<feature type="transmembrane region" description="Helical" evidence="1">
    <location>
        <begin position="48"/>
        <end position="68"/>
    </location>
</feature>
<reference evidence="2" key="3">
    <citation type="journal article" name="Syst. Appl. Microbiol.">
        <title>Streptomyces alkaliterrae sp. nov., isolated from an alkaline soil, and emended descriptions of Streptomyces alkaliphilus, Streptomyces calidiresistens and Streptomyces durbertensis.</title>
        <authorList>
            <person name="Swiecimska M."/>
            <person name="Golinska P."/>
            <person name="Nouioui I."/>
            <person name="Wypij M."/>
            <person name="Rai M."/>
            <person name="Sangal V."/>
            <person name="Goodfellow M."/>
        </authorList>
    </citation>
    <scope>NUCLEOTIDE SEQUENCE</scope>
    <source>
        <strain evidence="2">OF8</strain>
    </source>
</reference>
<protein>
    <submittedName>
        <fullName evidence="3">Uncharacterized protein</fullName>
    </submittedName>
</protein>
<dbReference type="AlphaFoldDB" id="A0A5P0YVS3"/>
<evidence type="ECO:0000313" key="2">
    <source>
        <dbReference type="EMBL" id="MBB1257905.1"/>
    </source>
</evidence>
<keyword evidence="1" id="KW-0472">Membrane</keyword>
<keyword evidence="4" id="KW-1185">Reference proteome</keyword>
<dbReference type="RefSeq" id="WP_143650283.1">
    <property type="nucleotide sequence ID" value="NZ_JABJXA010000012.1"/>
</dbReference>
<feature type="transmembrane region" description="Helical" evidence="1">
    <location>
        <begin position="89"/>
        <end position="111"/>
    </location>
</feature>
<dbReference type="EMBL" id="JABJXA010000012">
    <property type="protein sequence ID" value="MBB1257905.1"/>
    <property type="molecule type" value="Genomic_DNA"/>
</dbReference>
<dbReference type="Proteomes" id="UP000517765">
    <property type="component" value="Unassembled WGS sequence"/>
</dbReference>
<dbReference type="EMBL" id="VJYK02000282">
    <property type="protein sequence ID" value="MQS04394.1"/>
    <property type="molecule type" value="Genomic_DNA"/>
</dbReference>
<feature type="transmembrane region" description="Helical" evidence="1">
    <location>
        <begin position="204"/>
        <end position="222"/>
    </location>
</feature>
<keyword evidence="1" id="KW-0812">Transmembrane</keyword>
<gene>
    <name evidence="3" type="ORF">FNX44_021480</name>
    <name evidence="2" type="ORF">H3147_03555</name>
</gene>
<name>A0A5P0YVS3_9ACTN</name>
<reference evidence="3 4" key="1">
    <citation type="submission" date="2019-10" db="EMBL/GenBank/DDBJ databases">
        <title>Streptomyces sp. nov., a novel actinobacterium isolated from alkaline environment.</title>
        <authorList>
            <person name="Golinska P."/>
        </authorList>
    </citation>
    <scope>NUCLEOTIDE SEQUENCE [LARGE SCALE GENOMIC DNA]</scope>
    <source>
        <strain evidence="3 4">OF1</strain>
    </source>
</reference>
<feature type="transmembrane region" description="Helical" evidence="1">
    <location>
        <begin position="234"/>
        <end position="251"/>
    </location>
</feature>
<sequence length="430" mass="45596">MLWCEMRRGEAGKVGPLMGLIGALYLLLEDRTESDWIGWWADTGIVVQLFGVIVMGSVMAATATWTASRGQRDRTRPWTDTAARGGWSQALLIWASVWLWTLLAYAVHVVIAFGRTAGVSDEFAPVWEPLLLGAAMSALQIAVGVVVGTLLPSRLMAPVVGAVWYALFVAAAFAPGSGIGRFAPAVDEHWAGSLVPDTALMLSSAAWCLAAAVAVLAVPALVRRPVVSPRPWGVVPVAVVALLAAGALVTLPEKATPWAAAAPQPEDPPCATTGRTTACLWPANRHLLPRLERAVADVDRALGPLEGFNRRLDEQWLDPGPVAGEAGEFAVMTPDVGVRRLSQDLLAAAMPRPPEGCEREGSKAAGGLPDDFLLAAVVHHRAQAPFDYYGEEFAAAVEKVVTAPRAEQDKWIGKAVDSVRGCAPLPGLPR</sequence>
<accession>A0A5P0YVS3</accession>
<evidence type="ECO:0000313" key="5">
    <source>
        <dbReference type="Proteomes" id="UP000517765"/>
    </source>
</evidence>
<keyword evidence="1" id="KW-1133">Transmembrane helix</keyword>